<organism evidence="2 3">
    <name type="scientific">Celeribacter baekdonensis</name>
    <dbReference type="NCBI Taxonomy" id="875171"/>
    <lineage>
        <taxon>Bacteria</taxon>
        <taxon>Pseudomonadati</taxon>
        <taxon>Pseudomonadota</taxon>
        <taxon>Alphaproteobacteria</taxon>
        <taxon>Rhodobacterales</taxon>
        <taxon>Roseobacteraceae</taxon>
        <taxon>Celeribacter</taxon>
    </lineage>
</organism>
<reference evidence="2 3" key="1">
    <citation type="submission" date="2016-10" db="EMBL/GenBank/DDBJ databases">
        <authorList>
            <person name="de Groot N.N."/>
        </authorList>
    </citation>
    <scope>NUCLEOTIDE SEQUENCE [LARGE SCALE GENOMIC DNA]</scope>
    <source>
        <strain evidence="2 3">DSM 27375</strain>
    </source>
</reference>
<dbReference type="Pfam" id="PF16177">
    <property type="entry name" value="ACAS_N"/>
    <property type="match status" value="1"/>
</dbReference>
<proteinExistence type="predicted"/>
<evidence type="ECO:0000313" key="2">
    <source>
        <dbReference type="EMBL" id="SDG36601.1"/>
    </source>
</evidence>
<name>A0A1G7TN22_9RHOB</name>
<dbReference type="EMBL" id="FNBL01000018">
    <property type="protein sequence ID" value="SDG36601.1"/>
    <property type="molecule type" value="Genomic_DNA"/>
</dbReference>
<protein>
    <submittedName>
        <fullName evidence="2">Acetyl-coenzyme A synthetase N-terminus</fullName>
    </submittedName>
</protein>
<dbReference type="InterPro" id="IPR032387">
    <property type="entry name" value="ACAS_N"/>
</dbReference>
<dbReference type="Gene3D" id="3.40.50.12780">
    <property type="entry name" value="N-terminal domain of ligase-like"/>
    <property type="match status" value="1"/>
</dbReference>
<gene>
    <name evidence="2" type="ORF">SAMN04488117_1181</name>
</gene>
<feature type="non-terminal residue" evidence="2">
    <location>
        <position position="56"/>
    </location>
</feature>
<accession>A0A1G7TN22</accession>
<sequence>MSEDTTTMTAPSEAFASKAHISADQYTDMYARSVSDPVSFWAEQGKILDWMEPYTQ</sequence>
<dbReference type="AlphaFoldDB" id="A0A1G7TN22"/>
<evidence type="ECO:0000259" key="1">
    <source>
        <dbReference type="Pfam" id="PF16177"/>
    </source>
</evidence>
<dbReference type="InterPro" id="IPR042099">
    <property type="entry name" value="ANL_N_sf"/>
</dbReference>
<dbReference type="RefSeq" id="WP_218129415.1">
    <property type="nucleotide sequence ID" value="NZ_FNBL01000018.1"/>
</dbReference>
<dbReference type="Proteomes" id="UP000182284">
    <property type="component" value="Unassembled WGS sequence"/>
</dbReference>
<evidence type="ECO:0000313" key="3">
    <source>
        <dbReference type="Proteomes" id="UP000182284"/>
    </source>
</evidence>
<feature type="domain" description="Acetyl-coenzyme A synthetase N-terminal" evidence="1">
    <location>
        <begin position="26"/>
        <end position="56"/>
    </location>
</feature>